<dbReference type="VEuPathDB" id="FungiDB:MCYG_04651"/>
<feature type="compositionally biased region" description="Polar residues" evidence="1">
    <location>
        <begin position="85"/>
        <end position="102"/>
    </location>
</feature>
<keyword evidence="3" id="KW-1185">Reference proteome</keyword>
<dbReference type="eggNOG" id="ENOG502RPX0">
    <property type="taxonomic scope" value="Eukaryota"/>
</dbReference>
<feature type="compositionally biased region" description="Polar residues" evidence="1">
    <location>
        <begin position="38"/>
        <end position="65"/>
    </location>
</feature>
<accession>C5FNX9</accession>
<dbReference type="Proteomes" id="UP000002035">
    <property type="component" value="Unassembled WGS sequence"/>
</dbReference>
<sequence>MTEPEDLEEDLFADLYDAEEATAAAVPPVAAEAPSQLPPSTKTDASETSNSTQPAATQQPQSVQEQILEPSPAHNGAQGGVSAAGDTNSGGQASHESENQGTGIKEDG</sequence>
<evidence type="ECO:0000313" key="2">
    <source>
        <dbReference type="EMBL" id="EEQ31832.1"/>
    </source>
</evidence>
<dbReference type="RefSeq" id="XP_002846914.1">
    <property type="nucleotide sequence ID" value="XM_002846868.1"/>
</dbReference>
<organism evidence="2 3">
    <name type="scientific">Arthroderma otae (strain ATCC MYA-4605 / CBS 113480)</name>
    <name type="common">Microsporum canis</name>
    <dbReference type="NCBI Taxonomy" id="554155"/>
    <lineage>
        <taxon>Eukaryota</taxon>
        <taxon>Fungi</taxon>
        <taxon>Dikarya</taxon>
        <taxon>Ascomycota</taxon>
        <taxon>Pezizomycotina</taxon>
        <taxon>Eurotiomycetes</taxon>
        <taxon>Eurotiomycetidae</taxon>
        <taxon>Onygenales</taxon>
        <taxon>Arthrodermataceae</taxon>
        <taxon>Microsporum</taxon>
    </lineage>
</organism>
<dbReference type="HOGENOM" id="CLU_148173_0_0_1"/>
<dbReference type="OrthoDB" id="3872446at2759"/>
<gene>
    <name evidence="2" type="ORF">MCYG_04651</name>
</gene>
<feature type="compositionally biased region" description="Low complexity" evidence="1">
    <location>
        <begin position="21"/>
        <end position="34"/>
    </location>
</feature>
<dbReference type="AlphaFoldDB" id="C5FNX9"/>
<proteinExistence type="predicted"/>
<dbReference type="STRING" id="554155.C5FNX9"/>
<evidence type="ECO:0000313" key="3">
    <source>
        <dbReference type="Proteomes" id="UP000002035"/>
    </source>
</evidence>
<name>C5FNX9_ARTOC</name>
<dbReference type="GeneID" id="9230029"/>
<feature type="region of interest" description="Disordered" evidence="1">
    <location>
        <begin position="18"/>
        <end position="108"/>
    </location>
</feature>
<reference evidence="3" key="1">
    <citation type="journal article" date="2012" name="MBio">
        <title>Comparative genome analysis of Trichophyton rubrum and related dermatophytes reveals candidate genes involved in infection.</title>
        <authorList>
            <person name="Martinez D.A."/>
            <person name="Oliver B.G."/>
            <person name="Graeser Y."/>
            <person name="Goldberg J.M."/>
            <person name="Li W."/>
            <person name="Martinez-Rossi N.M."/>
            <person name="Monod M."/>
            <person name="Shelest E."/>
            <person name="Barton R.C."/>
            <person name="Birch E."/>
            <person name="Brakhage A.A."/>
            <person name="Chen Z."/>
            <person name="Gurr S.J."/>
            <person name="Heiman D."/>
            <person name="Heitman J."/>
            <person name="Kosti I."/>
            <person name="Rossi A."/>
            <person name="Saif S."/>
            <person name="Samalova M."/>
            <person name="Saunders C.W."/>
            <person name="Shea T."/>
            <person name="Summerbell R.C."/>
            <person name="Xu J."/>
            <person name="Young S."/>
            <person name="Zeng Q."/>
            <person name="Birren B.W."/>
            <person name="Cuomo C.A."/>
            <person name="White T.C."/>
        </authorList>
    </citation>
    <scope>NUCLEOTIDE SEQUENCE [LARGE SCALE GENOMIC DNA]</scope>
    <source>
        <strain evidence="3">ATCC MYA-4605 / CBS 113480</strain>
    </source>
</reference>
<dbReference type="OMA" id="RKESHIC"/>
<evidence type="ECO:0000256" key="1">
    <source>
        <dbReference type="SAM" id="MobiDB-lite"/>
    </source>
</evidence>
<protein>
    <submittedName>
        <fullName evidence="2">Uncharacterized protein</fullName>
    </submittedName>
</protein>
<dbReference type="EMBL" id="DS995704">
    <property type="protein sequence ID" value="EEQ31832.1"/>
    <property type="molecule type" value="Genomic_DNA"/>
</dbReference>